<dbReference type="InterPro" id="IPR010982">
    <property type="entry name" value="Lambda_DNA-bd_dom_sf"/>
</dbReference>
<dbReference type="SUPFAM" id="SSF47413">
    <property type="entry name" value="lambda repressor-like DNA-binding domains"/>
    <property type="match status" value="1"/>
</dbReference>
<dbReference type="NCBIfam" id="TIGR02607">
    <property type="entry name" value="antidote_HigA"/>
    <property type="match status" value="1"/>
</dbReference>
<protein>
    <submittedName>
        <fullName evidence="3">HigA family addiction module antitoxin</fullName>
    </submittedName>
</protein>
<dbReference type="Proteomes" id="UP001171945">
    <property type="component" value="Unassembled WGS sequence"/>
</dbReference>
<dbReference type="PANTHER" id="PTHR36924">
    <property type="entry name" value="ANTITOXIN HIGA-1"/>
    <property type="match status" value="1"/>
</dbReference>
<accession>A0ABT7VVF7</accession>
<dbReference type="PANTHER" id="PTHR36924:SF1">
    <property type="entry name" value="ANTITOXIN HIGA-1"/>
    <property type="match status" value="1"/>
</dbReference>
<proteinExistence type="predicted"/>
<dbReference type="InterPro" id="IPR001387">
    <property type="entry name" value="Cro/C1-type_HTH"/>
</dbReference>
<keyword evidence="1" id="KW-0238">DNA-binding</keyword>
<evidence type="ECO:0000256" key="1">
    <source>
        <dbReference type="ARBA" id="ARBA00023125"/>
    </source>
</evidence>
<dbReference type="Pfam" id="PF01381">
    <property type="entry name" value="HTH_3"/>
    <property type="match status" value="1"/>
</dbReference>
<dbReference type="InterPro" id="IPR013430">
    <property type="entry name" value="Toxin_antidote_HigA"/>
</dbReference>
<gene>
    <name evidence="3" type="ORF">QUF54_09440</name>
</gene>
<dbReference type="CDD" id="cd00093">
    <property type="entry name" value="HTH_XRE"/>
    <property type="match status" value="1"/>
</dbReference>
<name>A0ABT7VVF7_9GAMM</name>
<dbReference type="Gene3D" id="1.10.260.40">
    <property type="entry name" value="lambda repressor-like DNA-binding domains"/>
    <property type="match status" value="1"/>
</dbReference>
<reference evidence="3" key="1">
    <citation type="submission" date="2023-06" db="EMBL/GenBank/DDBJ databases">
        <title>Uncultivated large filamentous bacteria from sulfidic sediments reveal new species and different genomic features in energy metabolism and defense.</title>
        <authorList>
            <person name="Fonseca A."/>
        </authorList>
    </citation>
    <scope>NUCLEOTIDE SEQUENCE</scope>
    <source>
        <strain evidence="3">HSG4</strain>
    </source>
</reference>
<dbReference type="SMART" id="SM00530">
    <property type="entry name" value="HTH_XRE"/>
    <property type="match status" value="1"/>
</dbReference>
<evidence type="ECO:0000313" key="3">
    <source>
        <dbReference type="EMBL" id="MDM8563564.1"/>
    </source>
</evidence>
<evidence type="ECO:0000313" key="4">
    <source>
        <dbReference type="Proteomes" id="UP001171945"/>
    </source>
</evidence>
<evidence type="ECO:0000259" key="2">
    <source>
        <dbReference type="PROSITE" id="PS50943"/>
    </source>
</evidence>
<keyword evidence="4" id="KW-1185">Reference proteome</keyword>
<dbReference type="PROSITE" id="PS50943">
    <property type="entry name" value="HTH_CROC1"/>
    <property type="match status" value="1"/>
</dbReference>
<comment type="caution">
    <text evidence="3">The sequence shown here is derived from an EMBL/GenBank/DDBJ whole genome shotgun (WGS) entry which is preliminary data.</text>
</comment>
<organism evidence="3 4">
    <name type="scientific">Candidatus Marithioploca araucensis</name>
    <dbReference type="NCBI Taxonomy" id="70273"/>
    <lineage>
        <taxon>Bacteria</taxon>
        <taxon>Pseudomonadati</taxon>
        <taxon>Pseudomonadota</taxon>
        <taxon>Gammaproteobacteria</taxon>
        <taxon>Thiotrichales</taxon>
        <taxon>Thiotrichaceae</taxon>
        <taxon>Candidatus Marithioploca</taxon>
    </lineage>
</organism>
<dbReference type="EMBL" id="JAUCGM010000718">
    <property type="protein sequence ID" value="MDM8563564.1"/>
    <property type="molecule type" value="Genomic_DNA"/>
</dbReference>
<feature type="domain" description="HTH cro/C1-type" evidence="2">
    <location>
        <begin position="25"/>
        <end position="70"/>
    </location>
</feature>
<sequence length="127" mass="14785">MNKRDFEPIHPGEILWEEFLQPMEITQEQLAKDINIPLPQIREIVQGKQNISADMALRLAQFFNMEAQFWMNLQVRYDLICTQSKLSERIKREVRPCLMSLDPSLVPNKSYSFPNASIPSQFSSTPT</sequence>